<feature type="region of interest" description="Disordered" evidence="6">
    <location>
        <begin position="198"/>
        <end position="226"/>
    </location>
</feature>
<evidence type="ECO:0000313" key="8">
    <source>
        <dbReference type="Proteomes" id="UP000554235"/>
    </source>
</evidence>
<dbReference type="GO" id="GO:0005829">
    <property type="term" value="C:cytosol"/>
    <property type="evidence" value="ECO:0007669"/>
    <property type="project" value="TreeGrafter"/>
</dbReference>
<reference evidence="7 8" key="1">
    <citation type="submission" date="2020-01" db="EMBL/GenBank/DDBJ databases">
        <title>Identification and distribution of gene clusters putatively required for synthesis of sphingolipid metabolism inhibitors in phylogenetically diverse species of the filamentous fungus Fusarium.</title>
        <authorList>
            <person name="Kim H.-S."/>
            <person name="Busman M."/>
            <person name="Brown D.W."/>
            <person name="Divon H."/>
            <person name="Uhlig S."/>
            <person name="Proctor R.H."/>
        </authorList>
    </citation>
    <scope>NUCLEOTIDE SEQUENCE [LARGE SCALE GENOMIC DNA]</scope>
    <source>
        <strain evidence="7 8">NRRL 20459</strain>
    </source>
</reference>
<name>A0A8H4LC96_9HYPO</name>
<comment type="subcellular location">
    <subcellularLocation>
        <location evidence="1">Cytoplasm</location>
    </subcellularLocation>
</comment>
<dbReference type="AlphaFoldDB" id="A0A8H4LC96"/>
<comment type="similarity">
    <text evidence="2">Belongs to the Rho GDI family.</text>
</comment>
<feature type="compositionally biased region" description="Low complexity" evidence="6">
    <location>
        <begin position="95"/>
        <end position="111"/>
    </location>
</feature>
<dbReference type="Pfam" id="PF02115">
    <property type="entry name" value="Rho_GDI"/>
    <property type="match status" value="1"/>
</dbReference>
<proteinExistence type="inferred from homology"/>
<dbReference type="GO" id="GO:0016020">
    <property type="term" value="C:membrane"/>
    <property type="evidence" value="ECO:0007669"/>
    <property type="project" value="TreeGrafter"/>
</dbReference>
<dbReference type="SUPFAM" id="SSF81296">
    <property type="entry name" value="E set domains"/>
    <property type="match status" value="1"/>
</dbReference>
<comment type="function">
    <text evidence="4">Regulates the GDP/GTP exchange reaction of the Rho proteins by inhibiting the dissociation of GDP from them, and the subsequent binding of GTP to them.</text>
</comment>
<feature type="compositionally biased region" description="Basic and acidic residues" evidence="6">
    <location>
        <begin position="76"/>
        <end position="85"/>
    </location>
</feature>
<evidence type="ECO:0000256" key="6">
    <source>
        <dbReference type="SAM" id="MobiDB-lite"/>
    </source>
</evidence>
<organism evidence="7 8">
    <name type="scientific">Fusarium albosuccineum</name>
    <dbReference type="NCBI Taxonomy" id="1237068"/>
    <lineage>
        <taxon>Eukaryota</taxon>
        <taxon>Fungi</taxon>
        <taxon>Dikarya</taxon>
        <taxon>Ascomycota</taxon>
        <taxon>Pezizomycotina</taxon>
        <taxon>Sordariomycetes</taxon>
        <taxon>Hypocreomycetidae</taxon>
        <taxon>Hypocreales</taxon>
        <taxon>Nectriaceae</taxon>
        <taxon>Fusarium</taxon>
        <taxon>Fusarium decemcellulare species complex</taxon>
    </lineage>
</organism>
<keyword evidence="3" id="KW-0963">Cytoplasm</keyword>
<dbReference type="EMBL" id="JAADYS010001099">
    <property type="protein sequence ID" value="KAF4465073.1"/>
    <property type="molecule type" value="Genomic_DNA"/>
</dbReference>
<protein>
    <recommendedName>
        <fullName evidence="5">Rho GDP-dissociation inhibitor</fullName>
    </recommendedName>
</protein>
<dbReference type="FunFam" id="2.70.50.30:FF:000001">
    <property type="entry name" value="Rho GDP-dissociation inhibitor 1"/>
    <property type="match status" value="1"/>
</dbReference>
<dbReference type="InterPro" id="IPR000406">
    <property type="entry name" value="Rho_GDI"/>
</dbReference>
<feature type="region of interest" description="Disordered" evidence="6">
    <location>
        <begin position="1"/>
        <end position="36"/>
    </location>
</feature>
<feature type="compositionally biased region" description="Basic and acidic residues" evidence="6">
    <location>
        <begin position="1"/>
        <end position="11"/>
    </location>
</feature>
<dbReference type="Gene3D" id="2.70.50.30">
    <property type="entry name" value="Coagulation Factor XIII, subunit A, domain 1"/>
    <property type="match status" value="1"/>
</dbReference>
<evidence type="ECO:0000313" key="7">
    <source>
        <dbReference type="EMBL" id="KAF4465073.1"/>
    </source>
</evidence>
<evidence type="ECO:0000256" key="2">
    <source>
        <dbReference type="ARBA" id="ARBA00009758"/>
    </source>
</evidence>
<dbReference type="Proteomes" id="UP000554235">
    <property type="component" value="Unassembled WGS sequence"/>
</dbReference>
<evidence type="ECO:0000256" key="3">
    <source>
        <dbReference type="ARBA" id="ARBA00022490"/>
    </source>
</evidence>
<dbReference type="PANTHER" id="PTHR10980">
    <property type="entry name" value="RHO GDP-DISSOCIATION INHIBITOR"/>
    <property type="match status" value="1"/>
</dbReference>
<evidence type="ECO:0000256" key="1">
    <source>
        <dbReference type="ARBA" id="ARBA00004496"/>
    </source>
</evidence>
<accession>A0A8H4LC96</accession>
<sequence>TRTLKEPRDGCRSSTTTGLIPSAESGDKWAAASPTTVQVDEWRRNKSLVVRPVSHAGAPIWPTKAPDAPISLLKPHRGDHSDRQARARARPSNTAQREAPPSSPQQAARASNLSPSKDPRPAQAPSTTSSSPLPCSTSKLLLLSPPLLSFFSSSYSNLFILVYINSSSHSQLLLQLALPSQPPCSPLFSSPSPRLYLPSASPRSPTMASHDDDTMPEETQGYKLSQPKQSLAEYQQMDAGDESLQRYKESLGLGGGTDISDPNDPRVCIILSLTMDSPGRDPVTIDLSTPGSESTLKDKPFTIKEGAKFTMSAKFKVQHEILSGLHYVQVVKRKGIRVSKDSEMIGSYAPNTDKQTTYVKKFQEEEAPSGMLARGHYNAISSFVDDDKKKHLEFEWSFDIAKDW</sequence>
<dbReference type="InterPro" id="IPR024792">
    <property type="entry name" value="RhoGDI_dom_sf"/>
</dbReference>
<feature type="compositionally biased region" description="Low complexity" evidence="6">
    <location>
        <begin position="125"/>
        <end position="135"/>
    </location>
</feature>
<keyword evidence="8" id="KW-1185">Reference proteome</keyword>
<feature type="region of interest" description="Disordered" evidence="6">
    <location>
        <begin position="50"/>
        <end position="135"/>
    </location>
</feature>
<dbReference type="PANTHER" id="PTHR10980:SF3">
    <property type="entry name" value="LD16419P"/>
    <property type="match status" value="1"/>
</dbReference>
<evidence type="ECO:0000256" key="4">
    <source>
        <dbReference type="ARBA" id="ARBA00054143"/>
    </source>
</evidence>
<feature type="non-terminal residue" evidence="7">
    <location>
        <position position="1"/>
    </location>
</feature>
<evidence type="ECO:0000256" key="5">
    <source>
        <dbReference type="ARBA" id="ARBA00071407"/>
    </source>
</evidence>
<gene>
    <name evidence="7" type="ORF">FALBO_8076</name>
</gene>
<dbReference type="GO" id="GO:0005094">
    <property type="term" value="F:Rho GDP-dissociation inhibitor activity"/>
    <property type="evidence" value="ECO:0007669"/>
    <property type="project" value="InterPro"/>
</dbReference>
<dbReference type="PRINTS" id="PR00492">
    <property type="entry name" value="RHOGDI"/>
</dbReference>
<dbReference type="OrthoDB" id="1683373at2759"/>
<dbReference type="InterPro" id="IPR014756">
    <property type="entry name" value="Ig_E-set"/>
</dbReference>
<comment type="caution">
    <text evidence="7">The sequence shown here is derived from an EMBL/GenBank/DDBJ whole genome shotgun (WGS) entry which is preliminary data.</text>
</comment>
<dbReference type="GO" id="GO:0007266">
    <property type="term" value="P:Rho protein signal transduction"/>
    <property type="evidence" value="ECO:0007669"/>
    <property type="project" value="InterPro"/>
</dbReference>